<evidence type="ECO:0000313" key="1">
    <source>
        <dbReference type="EMBL" id="SDJ44606.1"/>
    </source>
</evidence>
<gene>
    <name evidence="1" type="ORF">SAMN04490247_1946</name>
</gene>
<sequence>MQLIHDVWVNWFEGEENSYNVCRFHEWRKKDKIELLDRIPVVKVEEELYEFIENDLQDLPKKLLFLIYKQTRMKKNQKTYPVEHAAIVSNGKDVIAFDTLGYNIPVKKSRLIPRHERQVLDMVENMNVLPLRSKRKIAKDYHILSLPPAAMAGLTRRERQLKQVLMMALDQLKYTEHEEELRYWLTEWNPEYYPFIKSIKPKQAWKMLYKETKEGWSMQHEEFCQKLIRGQAFFESLWKQEHKEEKAKSQN</sequence>
<proteinExistence type="predicted"/>
<name>A0A1G8TSN0_9BACI</name>
<dbReference type="AlphaFoldDB" id="A0A1G8TSN0"/>
<accession>A0A1G8TSN0</accession>
<dbReference type="Proteomes" id="UP000199225">
    <property type="component" value="Unassembled WGS sequence"/>
</dbReference>
<reference evidence="2" key="1">
    <citation type="submission" date="2016-10" db="EMBL/GenBank/DDBJ databases">
        <authorList>
            <person name="Varghese N."/>
            <person name="Submissions S."/>
        </authorList>
    </citation>
    <scope>NUCLEOTIDE SEQUENCE [LARGE SCALE GENOMIC DNA]</scope>
    <source>
        <strain evidence="2">DSM 4771</strain>
    </source>
</reference>
<dbReference type="STRING" id="86666.SAMN04490247_1946"/>
<organism evidence="1 2">
    <name type="scientific">Salimicrobium halophilum</name>
    <dbReference type="NCBI Taxonomy" id="86666"/>
    <lineage>
        <taxon>Bacteria</taxon>
        <taxon>Bacillati</taxon>
        <taxon>Bacillota</taxon>
        <taxon>Bacilli</taxon>
        <taxon>Bacillales</taxon>
        <taxon>Bacillaceae</taxon>
        <taxon>Salimicrobium</taxon>
    </lineage>
</organism>
<dbReference type="Pfam" id="PF12227">
    <property type="entry name" value="DUF3603"/>
    <property type="match status" value="1"/>
</dbReference>
<keyword evidence="2" id="KW-1185">Reference proteome</keyword>
<evidence type="ECO:0000313" key="2">
    <source>
        <dbReference type="Proteomes" id="UP000199225"/>
    </source>
</evidence>
<dbReference type="EMBL" id="FNEV01000005">
    <property type="protein sequence ID" value="SDJ44606.1"/>
    <property type="molecule type" value="Genomic_DNA"/>
</dbReference>
<dbReference type="OrthoDB" id="2960746at2"/>
<dbReference type="RefSeq" id="WP_093193673.1">
    <property type="nucleotide sequence ID" value="NZ_FNEV01000005.1"/>
</dbReference>
<protein>
    <submittedName>
        <fullName evidence="1">Uncharacterized protein</fullName>
    </submittedName>
</protein>
<dbReference type="InterPro" id="IPR020909">
    <property type="entry name" value="UPF0736"/>
</dbReference>